<name>A0A7Y9JE82_9ACTN</name>
<protein>
    <recommendedName>
        <fullName evidence="4">DUF3168 domain-containing protein</fullName>
    </recommendedName>
</protein>
<dbReference type="AlphaFoldDB" id="A0A7Y9JE82"/>
<dbReference type="RefSeq" id="WP_179665393.1">
    <property type="nucleotide sequence ID" value="NZ_JACCBG010000001.1"/>
</dbReference>
<organism evidence="2 3">
    <name type="scientific">Nocardioides panaciterrulae</name>
    <dbReference type="NCBI Taxonomy" id="661492"/>
    <lineage>
        <taxon>Bacteria</taxon>
        <taxon>Bacillati</taxon>
        <taxon>Actinomycetota</taxon>
        <taxon>Actinomycetes</taxon>
        <taxon>Propionibacteriales</taxon>
        <taxon>Nocardioidaceae</taxon>
        <taxon>Nocardioides</taxon>
    </lineage>
</organism>
<dbReference type="EMBL" id="JACCBG010000001">
    <property type="protein sequence ID" value="NYD43935.1"/>
    <property type="molecule type" value="Genomic_DNA"/>
</dbReference>
<dbReference type="Proteomes" id="UP000535511">
    <property type="component" value="Unassembled WGS sequence"/>
</dbReference>
<evidence type="ECO:0000313" key="1">
    <source>
        <dbReference type="EMBL" id="NYD43935.1"/>
    </source>
</evidence>
<comment type="caution">
    <text evidence="2">The sequence shown here is derived from an EMBL/GenBank/DDBJ whole genome shotgun (WGS) entry which is preliminary data.</text>
</comment>
<dbReference type="EMBL" id="JACCBG010000001">
    <property type="protein sequence ID" value="NYD44004.1"/>
    <property type="molecule type" value="Genomic_DNA"/>
</dbReference>
<sequence>MSALVAKRTELKDALTAAGYFAFSTVPEIAQPPMVYVAPAEPYISLEGAAFGGVIVHHQIVVVAGPGVNEQRADELDGLVEGVLFVIADLVGLFEVGRPGSIELSGQAYIAVAITTQTEIQLEAS</sequence>
<evidence type="ECO:0000313" key="2">
    <source>
        <dbReference type="EMBL" id="NYD44004.1"/>
    </source>
</evidence>
<proteinExistence type="predicted"/>
<evidence type="ECO:0008006" key="4">
    <source>
        <dbReference type="Google" id="ProtNLM"/>
    </source>
</evidence>
<keyword evidence="3" id="KW-1185">Reference proteome</keyword>
<gene>
    <name evidence="1" type="ORF">BJZ21_004018</name>
    <name evidence="2" type="ORF">BJZ21_004087</name>
</gene>
<accession>A0A7Y9JE82</accession>
<evidence type="ECO:0000313" key="3">
    <source>
        <dbReference type="Proteomes" id="UP000535511"/>
    </source>
</evidence>
<reference evidence="2 3" key="1">
    <citation type="submission" date="2020-07" db="EMBL/GenBank/DDBJ databases">
        <title>Sequencing the genomes of 1000 actinobacteria strains.</title>
        <authorList>
            <person name="Klenk H.-P."/>
        </authorList>
    </citation>
    <scope>NUCLEOTIDE SEQUENCE [LARGE SCALE GENOMIC DNA]</scope>
    <source>
        <strain evidence="2 3">DSM 21350</strain>
    </source>
</reference>